<evidence type="ECO:0000313" key="10">
    <source>
        <dbReference type="EMBL" id="GAE94715.1"/>
    </source>
</evidence>
<dbReference type="InterPro" id="IPR005102">
    <property type="entry name" value="Carbo-bd_X2"/>
</dbReference>
<dbReference type="Gene3D" id="3.20.20.80">
    <property type="entry name" value="Glycosidases"/>
    <property type="match status" value="1"/>
</dbReference>
<evidence type="ECO:0000256" key="3">
    <source>
        <dbReference type="ARBA" id="ARBA00023001"/>
    </source>
</evidence>
<dbReference type="GO" id="GO:0030245">
    <property type="term" value="P:cellulose catabolic process"/>
    <property type="evidence" value="ECO:0007669"/>
    <property type="project" value="UniProtKB-KW"/>
</dbReference>
<dbReference type="Pfam" id="PF03442">
    <property type="entry name" value="CBM_X2"/>
    <property type="match status" value="1"/>
</dbReference>
<gene>
    <name evidence="10" type="ORF">JCM21714_3899</name>
</gene>
<evidence type="ECO:0000256" key="5">
    <source>
        <dbReference type="ARBA" id="ARBA00023295"/>
    </source>
</evidence>
<dbReference type="PANTHER" id="PTHR31297">
    <property type="entry name" value="GLUCAN ENDO-1,6-BETA-GLUCOSIDASE B"/>
    <property type="match status" value="1"/>
</dbReference>
<dbReference type="eggNOG" id="COG2730">
    <property type="taxonomic scope" value="Bacteria"/>
</dbReference>
<sequence>MQPGWNLGNTFDAVGNDETAWGGNPYVTQELIQRVADQGFKSIRIPITFDQRMGEDDDYQINDDFLKRVDQTVQWALEEDLYVMINVHHDSWLWVETGMQEEHNQTVDRFNAIWTQLADHFKDYPKELMFESINEPRFSGTEEESQAYLNELHTHFYEIVRGSGGYNDNRPLVLPTLNTGSEPEKINSLYEYIQGLKDPNIIATVHYYGFWPFSVNIAGYTRFEEDTKKDIHTVFDRVHETFTANGIPVIIGEYGLLGFDVDTGVVQQGEKLKFFEHMIHYANEKELIHMLWDNGQHLNRDTLEWNDPEFFNMLKTSWDTRSATPNDNFIYLEQSEEITDKVITFDLNGNDFDEVTVTDQVLEEENDYEISDNTITFSKKFLQSLVTTDELGTVSTITIAFTGGVDWEIDVIVYQTVELEETEGTTVAFRIPASFNGDQLATMNNCTLTKG</sequence>
<dbReference type="SUPFAM" id="SSF51445">
    <property type="entry name" value="(Trans)glycosidases"/>
    <property type="match status" value="1"/>
</dbReference>
<dbReference type="GO" id="GO:0008422">
    <property type="term" value="F:beta-glucosidase activity"/>
    <property type="evidence" value="ECO:0007669"/>
    <property type="project" value="TreeGrafter"/>
</dbReference>
<keyword evidence="11" id="KW-1185">Reference proteome</keyword>
<dbReference type="Gene3D" id="2.60.40.10">
    <property type="entry name" value="Immunoglobulins"/>
    <property type="match status" value="1"/>
</dbReference>
<proteinExistence type="inferred from homology"/>
<reference evidence="10 11" key="1">
    <citation type="journal article" date="2014" name="Genome Announc.">
        <title>Draft Genome Sequence of the Boron-Tolerant and Moderately Halotolerant Bacterium Gracilibacillus boraciitolerans JCM 21714T.</title>
        <authorList>
            <person name="Ahmed I."/>
            <person name="Oshima K."/>
            <person name="Suda W."/>
            <person name="Kitamura K."/>
            <person name="Iida T."/>
            <person name="Ohmori Y."/>
            <person name="Fujiwara T."/>
            <person name="Hattori M."/>
            <person name="Ohkuma M."/>
        </authorList>
    </citation>
    <scope>NUCLEOTIDE SEQUENCE [LARGE SCALE GENOMIC DNA]</scope>
    <source>
        <strain evidence="10 11">JCM 21714</strain>
    </source>
</reference>
<dbReference type="InterPro" id="IPR014756">
    <property type="entry name" value="Ig_E-set"/>
</dbReference>
<dbReference type="GO" id="GO:0005576">
    <property type="term" value="C:extracellular region"/>
    <property type="evidence" value="ECO:0007669"/>
    <property type="project" value="TreeGrafter"/>
</dbReference>
<evidence type="ECO:0000256" key="7">
    <source>
        <dbReference type="RuleBase" id="RU361153"/>
    </source>
</evidence>
<dbReference type="GO" id="GO:0009986">
    <property type="term" value="C:cell surface"/>
    <property type="evidence" value="ECO:0007669"/>
    <property type="project" value="TreeGrafter"/>
</dbReference>
<keyword evidence="3" id="KW-0136">Cellulose degradation</keyword>
<evidence type="ECO:0000256" key="1">
    <source>
        <dbReference type="ARBA" id="ARBA00022729"/>
    </source>
</evidence>
<evidence type="ECO:0000259" key="8">
    <source>
        <dbReference type="Pfam" id="PF00150"/>
    </source>
</evidence>
<dbReference type="InterPro" id="IPR017853">
    <property type="entry name" value="GH"/>
</dbReference>
<keyword evidence="2 7" id="KW-0378">Hydrolase</keyword>
<dbReference type="EMBL" id="BAVS01000029">
    <property type="protein sequence ID" value="GAE94715.1"/>
    <property type="molecule type" value="Genomic_DNA"/>
</dbReference>
<dbReference type="SUPFAM" id="SSF81296">
    <property type="entry name" value="E set domains"/>
    <property type="match status" value="1"/>
</dbReference>
<dbReference type="PANTHER" id="PTHR31297:SF17">
    <property type="entry name" value="ENDOGLUCANASE"/>
    <property type="match status" value="1"/>
</dbReference>
<evidence type="ECO:0000256" key="6">
    <source>
        <dbReference type="ARBA" id="ARBA00023326"/>
    </source>
</evidence>
<dbReference type="STRING" id="1298598.JCM21714_3899"/>
<feature type="domain" description="Carbohydrate binding X2" evidence="9">
    <location>
        <begin position="328"/>
        <end position="411"/>
    </location>
</feature>
<accession>W4VMR1</accession>
<dbReference type="SMR" id="W4VMR1"/>
<dbReference type="InterPro" id="IPR013783">
    <property type="entry name" value="Ig-like_fold"/>
</dbReference>
<organism evidence="10 11">
    <name type="scientific">Gracilibacillus boraciitolerans JCM 21714</name>
    <dbReference type="NCBI Taxonomy" id="1298598"/>
    <lineage>
        <taxon>Bacteria</taxon>
        <taxon>Bacillati</taxon>
        <taxon>Bacillota</taxon>
        <taxon>Bacilli</taxon>
        <taxon>Bacillales</taxon>
        <taxon>Bacillaceae</taxon>
        <taxon>Gracilibacillus</taxon>
    </lineage>
</organism>
<evidence type="ECO:0000313" key="11">
    <source>
        <dbReference type="Proteomes" id="UP000019102"/>
    </source>
</evidence>
<dbReference type="InterPro" id="IPR001547">
    <property type="entry name" value="Glyco_hydro_5"/>
</dbReference>
<keyword evidence="1" id="KW-0732">Signal</keyword>
<protein>
    <submittedName>
        <fullName evidence="10">Endoglucanase B</fullName>
    </submittedName>
</protein>
<feature type="domain" description="Glycoside hydrolase family 5" evidence="8">
    <location>
        <begin position="18"/>
        <end position="297"/>
    </location>
</feature>
<dbReference type="Proteomes" id="UP000019102">
    <property type="component" value="Unassembled WGS sequence"/>
</dbReference>
<name>W4VMR1_9BACI</name>
<dbReference type="InterPro" id="IPR018087">
    <property type="entry name" value="Glyco_hydro_5_CS"/>
</dbReference>
<keyword evidence="5 7" id="KW-0326">Glycosidase</keyword>
<comment type="similarity">
    <text evidence="7">Belongs to the glycosyl hydrolase 5 (cellulase A) family.</text>
</comment>
<evidence type="ECO:0000256" key="2">
    <source>
        <dbReference type="ARBA" id="ARBA00022801"/>
    </source>
</evidence>
<comment type="caution">
    <text evidence="10">The sequence shown here is derived from an EMBL/GenBank/DDBJ whole genome shotgun (WGS) entry which is preliminary data.</text>
</comment>
<dbReference type="AlphaFoldDB" id="W4VMR1"/>
<keyword evidence="6" id="KW-0624">Polysaccharide degradation</keyword>
<keyword evidence="4" id="KW-0119">Carbohydrate metabolism</keyword>
<dbReference type="InterPro" id="IPR050386">
    <property type="entry name" value="Glycosyl_hydrolase_5"/>
</dbReference>
<dbReference type="PROSITE" id="PS00659">
    <property type="entry name" value="GLYCOSYL_HYDROL_F5"/>
    <property type="match status" value="1"/>
</dbReference>
<dbReference type="Pfam" id="PF00150">
    <property type="entry name" value="Cellulase"/>
    <property type="match status" value="1"/>
</dbReference>
<evidence type="ECO:0000256" key="4">
    <source>
        <dbReference type="ARBA" id="ARBA00023277"/>
    </source>
</evidence>
<evidence type="ECO:0000259" key="9">
    <source>
        <dbReference type="Pfam" id="PF03442"/>
    </source>
</evidence>